<dbReference type="EMBL" id="JALNTZ010000003">
    <property type="protein sequence ID" value="KAJ3658135.1"/>
    <property type="molecule type" value="Genomic_DNA"/>
</dbReference>
<evidence type="ECO:0000256" key="7">
    <source>
        <dbReference type="ARBA" id="ARBA00022824"/>
    </source>
</evidence>
<accession>A0AA38IM57</accession>
<dbReference type="GO" id="GO:0016705">
    <property type="term" value="F:oxidoreductase activity, acting on paired donors, with incorporation or reduction of molecular oxygen"/>
    <property type="evidence" value="ECO:0007669"/>
    <property type="project" value="InterPro"/>
</dbReference>
<keyword evidence="7" id="KW-0256">Endoplasmic reticulum</keyword>
<dbReference type="GO" id="GO:0005506">
    <property type="term" value="F:iron ion binding"/>
    <property type="evidence" value="ECO:0007669"/>
    <property type="project" value="InterPro"/>
</dbReference>
<evidence type="ECO:0000256" key="8">
    <source>
        <dbReference type="ARBA" id="ARBA00022848"/>
    </source>
</evidence>
<evidence type="ECO:0000256" key="14">
    <source>
        <dbReference type="RuleBase" id="RU000461"/>
    </source>
</evidence>
<feature type="binding site" description="axial binding residue" evidence="13">
    <location>
        <position position="452"/>
    </location>
    <ligand>
        <name>heme</name>
        <dbReference type="ChEBI" id="CHEBI:30413"/>
    </ligand>
    <ligandPart>
        <name>Fe</name>
        <dbReference type="ChEBI" id="CHEBI:18248"/>
    </ligandPart>
</feature>
<dbReference type="InterPro" id="IPR050476">
    <property type="entry name" value="Insect_CytP450_Detox"/>
</dbReference>
<evidence type="ECO:0008006" key="18">
    <source>
        <dbReference type="Google" id="ProtNLM"/>
    </source>
</evidence>
<evidence type="ECO:0000256" key="12">
    <source>
        <dbReference type="ARBA" id="ARBA00023136"/>
    </source>
</evidence>
<keyword evidence="10 13" id="KW-0408">Iron</keyword>
<keyword evidence="15" id="KW-0812">Transmembrane</keyword>
<feature type="transmembrane region" description="Helical" evidence="15">
    <location>
        <begin position="6"/>
        <end position="27"/>
    </location>
</feature>
<keyword evidence="15" id="KW-1133">Transmembrane helix</keyword>
<evidence type="ECO:0000313" key="17">
    <source>
        <dbReference type="Proteomes" id="UP001168821"/>
    </source>
</evidence>
<evidence type="ECO:0000256" key="4">
    <source>
        <dbReference type="ARBA" id="ARBA00010617"/>
    </source>
</evidence>
<dbReference type="FunFam" id="1.10.630.10:FF:000042">
    <property type="entry name" value="Cytochrome P450"/>
    <property type="match status" value="1"/>
</dbReference>
<comment type="similarity">
    <text evidence="4 14">Belongs to the cytochrome P450 family.</text>
</comment>
<dbReference type="GO" id="GO:0004497">
    <property type="term" value="F:monooxygenase activity"/>
    <property type="evidence" value="ECO:0007669"/>
    <property type="project" value="UniProtKB-KW"/>
</dbReference>
<sequence>MVLSTSSVAFIFVATSITICIAIIVLYTKWKFLYWVRVGLPILHPTFFFGNMKDILLGRCSEGDFYYECYKKFKSNGFKHGGVYMFLHPVYVPTDLKIIKHILKNDFEHFTNRTTYLNEEGDPLSENMFRMHDDKWKNLRTKLTRNFSPNKLNLMFPSLLDCAEDLKIVVDEAVIKRVPVDVKEVLGRFCVDVFGETALGLQWEVLKNPQSDINNYCKNFFDSNGFRMMKIMLAEILPKSLLCAIKFKLAGTDLEQFFIKLIDRVINYREKNNTRREDFLQLLLEMKNNSSVHEKPLNLNQVTAQVFAFFLAVFEAPSSMITFALYELANNFKIQEKVKEEINSVLSKHGGQLTYKTIAEMKYLDKVLQETVRKHPVGRILQRKCNSDYTIPNTSIRLKKGVSVKISIVGVHYDPEYYPNPEKFDPEHFSDQNKKERPDIAWLGFGKGQRMCLGLRFAIVLGKLALCVLLENYKVTLNTKTKVPIQLDVKKFFSYAEGGVWLDFEKV</sequence>
<comment type="cofactor">
    <cofactor evidence="1 13">
        <name>heme</name>
        <dbReference type="ChEBI" id="CHEBI:30413"/>
    </cofactor>
</comment>
<evidence type="ECO:0000256" key="9">
    <source>
        <dbReference type="ARBA" id="ARBA00023002"/>
    </source>
</evidence>
<name>A0AA38IM57_9CUCU</name>
<dbReference type="SUPFAM" id="SSF48264">
    <property type="entry name" value="Cytochrome P450"/>
    <property type="match status" value="1"/>
</dbReference>
<keyword evidence="6 13" id="KW-0479">Metal-binding</keyword>
<evidence type="ECO:0000256" key="10">
    <source>
        <dbReference type="ARBA" id="ARBA00023004"/>
    </source>
</evidence>
<reference evidence="16" key="1">
    <citation type="journal article" date="2023" name="G3 (Bethesda)">
        <title>Whole genome assemblies of Zophobas morio and Tenebrio molitor.</title>
        <authorList>
            <person name="Kaur S."/>
            <person name="Stinson S.A."/>
            <person name="diCenzo G.C."/>
        </authorList>
    </citation>
    <scope>NUCLEOTIDE SEQUENCE</scope>
    <source>
        <strain evidence="16">QUZm001</strain>
    </source>
</reference>
<evidence type="ECO:0000256" key="5">
    <source>
        <dbReference type="ARBA" id="ARBA00022617"/>
    </source>
</evidence>
<evidence type="ECO:0000313" key="16">
    <source>
        <dbReference type="EMBL" id="KAJ3658135.1"/>
    </source>
</evidence>
<dbReference type="AlphaFoldDB" id="A0AA38IM57"/>
<dbReference type="Proteomes" id="UP001168821">
    <property type="component" value="Unassembled WGS sequence"/>
</dbReference>
<dbReference type="PANTHER" id="PTHR24292:SF100">
    <property type="entry name" value="CYTOCHROME P450 6A16, ISOFORM B-RELATED"/>
    <property type="match status" value="1"/>
</dbReference>
<dbReference type="InterPro" id="IPR002401">
    <property type="entry name" value="Cyt_P450_E_grp-I"/>
</dbReference>
<proteinExistence type="inferred from homology"/>
<keyword evidence="17" id="KW-1185">Reference proteome</keyword>
<dbReference type="InterPro" id="IPR017972">
    <property type="entry name" value="Cyt_P450_CS"/>
</dbReference>
<keyword evidence="11 14" id="KW-0503">Monooxygenase</keyword>
<keyword evidence="8" id="KW-0492">Microsome</keyword>
<dbReference type="InterPro" id="IPR036396">
    <property type="entry name" value="Cyt_P450_sf"/>
</dbReference>
<evidence type="ECO:0000256" key="2">
    <source>
        <dbReference type="ARBA" id="ARBA00004174"/>
    </source>
</evidence>
<evidence type="ECO:0000256" key="15">
    <source>
        <dbReference type="SAM" id="Phobius"/>
    </source>
</evidence>
<dbReference type="PROSITE" id="PS00086">
    <property type="entry name" value="CYTOCHROME_P450"/>
    <property type="match status" value="1"/>
</dbReference>
<gene>
    <name evidence="16" type="ORF">Zmor_009893</name>
</gene>
<dbReference type="InterPro" id="IPR001128">
    <property type="entry name" value="Cyt_P450"/>
</dbReference>
<organism evidence="16 17">
    <name type="scientific">Zophobas morio</name>
    <dbReference type="NCBI Taxonomy" id="2755281"/>
    <lineage>
        <taxon>Eukaryota</taxon>
        <taxon>Metazoa</taxon>
        <taxon>Ecdysozoa</taxon>
        <taxon>Arthropoda</taxon>
        <taxon>Hexapoda</taxon>
        <taxon>Insecta</taxon>
        <taxon>Pterygota</taxon>
        <taxon>Neoptera</taxon>
        <taxon>Endopterygota</taxon>
        <taxon>Coleoptera</taxon>
        <taxon>Polyphaga</taxon>
        <taxon>Cucujiformia</taxon>
        <taxon>Tenebrionidae</taxon>
        <taxon>Zophobas</taxon>
    </lineage>
</organism>
<dbReference type="Gene3D" id="1.10.630.10">
    <property type="entry name" value="Cytochrome P450"/>
    <property type="match status" value="1"/>
</dbReference>
<feature type="transmembrane region" description="Helical" evidence="15">
    <location>
        <begin position="34"/>
        <end position="52"/>
    </location>
</feature>
<dbReference type="PRINTS" id="PR00463">
    <property type="entry name" value="EP450I"/>
</dbReference>
<evidence type="ECO:0000256" key="13">
    <source>
        <dbReference type="PIRSR" id="PIRSR602401-1"/>
    </source>
</evidence>
<dbReference type="Pfam" id="PF00067">
    <property type="entry name" value="p450"/>
    <property type="match status" value="1"/>
</dbReference>
<evidence type="ECO:0000256" key="11">
    <source>
        <dbReference type="ARBA" id="ARBA00023033"/>
    </source>
</evidence>
<protein>
    <recommendedName>
        <fullName evidence="18">Cytochrome P450</fullName>
    </recommendedName>
</protein>
<keyword evidence="12 15" id="KW-0472">Membrane</keyword>
<keyword evidence="5 13" id="KW-0349">Heme</keyword>
<dbReference type="GO" id="GO:0005789">
    <property type="term" value="C:endoplasmic reticulum membrane"/>
    <property type="evidence" value="ECO:0007669"/>
    <property type="project" value="UniProtKB-SubCell"/>
</dbReference>
<comment type="subcellular location">
    <subcellularLocation>
        <location evidence="3">Endoplasmic reticulum membrane</location>
        <topology evidence="3">Peripheral membrane protein</topology>
    </subcellularLocation>
    <subcellularLocation>
        <location evidence="2">Microsome membrane</location>
        <topology evidence="2">Peripheral membrane protein</topology>
    </subcellularLocation>
</comment>
<keyword evidence="9 14" id="KW-0560">Oxidoreductase</keyword>
<evidence type="ECO:0000256" key="3">
    <source>
        <dbReference type="ARBA" id="ARBA00004406"/>
    </source>
</evidence>
<dbReference type="PANTHER" id="PTHR24292">
    <property type="entry name" value="CYTOCHROME P450"/>
    <property type="match status" value="1"/>
</dbReference>
<comment type="caution">
    <text evidence="16">The sequence shown here is derived from an EMBL/GenBank/DDBJ whole genome shotgun (WGS) entry which is preliminary data.</text>
</comment>
<dbReference type="CDD" id="cd11056">
    <property type="entry name" value="CYP6-like"/>
    <property type="match status" value="1"/>
</dbReference>
<evidence type="ECO:0000256" key="6">
    <source>
        <dbReference type="ARBA" id="ARBA00022723"/>
    </source>
</evidence>
<evidence type="ECO:0000256" key="1">
    <source>
        <dbReference type="ARBA" id="ARBA00001971"/>
    </source>
</evidence>
<dbReference type="GO" id="GO:0020037">
    <property type="term" value="F:heme binding"/>
    <property type="evidence" value="ECO:0007669"/>
    <property type="project" value="InterPro"/>
</dbReference>